<name>A0ABR3ATY4_PHYBL</name>
<dbReference type="Pfam" id="PF24173">
    <property type="entry name" value="TPR_TTI1_N"/>
    <property type="match status" value="1"/>
</dbReference>
<proteinExistence type="predicted"/>
<protein>
    <recommendedName>
        <fullName evidence="1">TTI1 N-terminal TPR domain-containing protein</fullName>
    </recommendedName>
</protein>
<dbReference type="PROSITE" id="PS51257">
    <property type="entry name" value="PROKAR_LIPOPROTEIN"/>
    <property type="match status" value="1"/>
</dbReference>
<dbReference type="Proteomes" id="UP001448207">
    <property type="component" value="Unassembled WGS sequence"/>
</dbReference>
<gene>
    <name evidence="2" type="ORF">J3Q64DRAFT_1642718</name>
</gene>
<dbReference type="InterPro" id="IPR052587">
    <property type="entry name" value="TELO2-interacting_protein_1"/>
</dbReference>
<sequence length="672" mass="75890">MLTRTSWEPSLSVQEQTQLFPLFSSCIQPPSAWFTDRVPEEIQQLALQCFTTILPANNQLVPSADTLYRPRLEELCKDHCQPMLSSCVSNLLNIIKSDVGRDLRLNALETLSKLLLDNIRRINRIAIFFPGVVSTLCRTIYQKKEKENHKIIAKTLDVLGDVIQAVMRDDKNELLIHNVRSMRDLHSIDITTTLAMHRDDPYEQVATACKEAMYNISQSSTYFDTVMPVMKEELYKNIVRLPRCLISGDGQMQSDAMALIIGYLLLLRHHAESVIDTALKRSADGWLTAFALDTDSIHVLDEKSEGKYIDLQENTRLHGQIYPRIHFKYLVTDQTVAQMARMLNVIGQNGDLQHWIDFFMRYLSAENAEEETQPQAAFVVYALLEGGSLQEDELLSIEKDTNNIQDTALRLLHDIMSLSLSSNASDDQKAVVQQSASSQGLDRESAQILTICFELKIIGLVASILGHDIIQQELISLLYPLLAYLGSPNVFVHTFALITLDNIAHVCGEPDGKALSIANIDYVINMVSQRITMLVTNPRAPLVLRALVRIGGMGAVVYLEDSVEEIYDALDRYWYDDWLCGQLCGVLFEIIKVLRSGIPDKPLITSDKKVSQKTPSDGVSDEIKELISHPWEDKADKLEDDVATLEEIGRYFIDRQQKNANKAPKLHEVLEE</sequence>
<comment type="caution">
    <text evidence="2">The sequence shown here is derived from an EMBL/GenBank/DDBJ whole genome shotgun (WGS) entry which is preliminary data.</text>
</comment>
<dbReference type="InterPro" id="IPR011989">
    <property type="entry name" value="ARM-like"/>
</dbReference>
<feature type="domain" description="TTI1 N-terminal TPR" evidence="1">
    <location>
        <begin position="18"/>
        <end position="175"/>
    </location>
</feature>
<reference evidence="2 3" key="1">
    <citation type="submission" date="2024-04" db="EMBL/GenBank/DDBJ databases">
        <title>Symmetric and asymmetric DNA N6-adenine methylation regulates different biological responses in Mucorales.</title>
        <authorList>
            <consortium name="Lawrence Berkeley National Laboratory"/>
            <person name="Lax C."/>
            <person name="Mondo S.J."/>
            <person name="Osorio-Concepcion M."/>
            <person name="Muszewska A."/>
            <person name="Corrochano-Luque M."/>
            <person name="Gutierrez G."/>
            <person name="Riley R."/>
            <person name="Lipzen A."/>
            <person name="Guo J."/>
            <person name="Hundley H."/>
            <person name="Amirebrahimi M."/>
            <person name="Ng V."/>
            <person name="Lorenzo-Gutierrez D."/>
            <person name="Binder U."/>
            <person name="Yang J."/>
            <person name="Song Y."/>
            <person name="Canovas D."/>
            <person name="Navarro E."/>
            <person name="Freitag M."/>
            <person name="Gabaldon T."/>
            <person name="Grigoriev I.V."/>
            <person name="Corrochano L.M."/>
            <person name="Nicolas F.E."/>
            <person name="Garre V."/>
        </authorList>
    </citation>
    <scope>NUCLEOTIDE SEQUENCE [LARGE SCALE GENOMIC DNA]</scope>
    <source>
        <strain evidence="2 3">L51</strain>
    </source>
</reference>
<dbReference type="EMBL" id="JBCLYO010000015">
    <property type="protein sequence ID" value="KAL0082597.1"/>
    <property type="molecule type" value="Genomic_DNA"/>
</dbReference>
<dbReference type="InterPro" id="IPR049362">
    <property type="entry name" value="TTI1_rpt"/>
</dbReference>
<dbReference type="PANTHER" id="PTHR18460:SF3">
    <property type="entry name" value="TELO2-INTERACTING PROTEIN 1 HOMOLOG"/>
    <property type="match status" value="1"/>
</dbReference>
<dbReference type="Pfam" id="PF24176">
    <property type="entry name" value="TPR_TTI1_2nd"/>
    <property type="match status" value="1"/>
</dbReference>
<dbReference type="PANTHER" id="PTHR18460">
    <property type="entry name" value="TEL2 INTERACTING PROTEIN 1 TTI1 FAMILY MEMBER"/>
    <property type="match status" value="1"/>
</dbReference>
<accession>A0ABR3ATY4</accession>
<evidence type="ECO:0000259" key="1">
    <source>
        <dbReference type="Pfam" id="PF24173"/>
    </source>
</evidence>
<evidence type="ECO:0000313" key="2">
    <source>
        <dbReference type="EMBL" id="KAL0082597.1"/>
    </source>
</evidence>
<dbReference type="Gene3D" id="1.25.10.10">
    <property type="entry name" value="Leucine-rich Repeat Variant"/>
    <property type="match status" value="1"/>
</dbReference>
<dbReference type="Pfam" id="PF21547">
    <property type="entry name" value="TTI1"/>
    <property type="match status" value="1"/>
</dbReference>
<feature type="non-terminal residue" evidence="2">
    <location>
        <position position="672"/>
    </location>
</feature>
<organism evidence="2 3">
    <name type="scientific">Phycomyces blakesleeanus</name>
    <dbReference type="NCBI Taxonomy" id="4837"/>
    <lineage>
        <taxon>Eukaryota</taxon>
        <taxon>Fungi</taxon>
        <taxon>Fungi incertae sedis</taxon>
        <taxon>Mucoromycota</taxon>
        <taxon>Mucoromycotina</taxon>
        <taxon>Mucoromycetes</taxon>
        <taxon>Mucorales</taxon>
        <taxon>Phycomycetaceae</taxon>
        <taxon>Phycomyces</taxon>
    </lineage>
</organism>
<dbReference type="InterPro" id="IPR057566">
    <property type="entry name" value="TPR_TTI1_N"/>
</dbReference>
<evidence type="ECO:0000313" key="3">
    <source>
        <dbReference type="Proteomes" id="UP001448207"/>
    </source>
</evidence>
<keyword evidence="3" id="KW-1185">Reference proteome</keyword>
<dbReference type="InterPro" id="IPR016024">
    <property type="entry name" value="ARM-type_fold"/>
</dbReference>
<dbReference type="SUPFAM" id="SSF48371">
    <property type="entry name" value="ARM repeat"/>
    <property type="match status" value="1"/>
</dbReference>